<keyword evidence="3" id="KW-0378">Hydrolase</keyword>
<keyword evidence="9" id="KW-1185">Reference proteome</keyword>
<dbReference type="PROSITE" id="PS51935">
    <property type="entry name" value="NLPC_P60"/>
    <property type="match status" value="1"/>
</dbReference>
<dbReference type="Proteomes" id="UP000245998">
    <property type="component" value="Unassembled WGS sequence"/>
</dbReference>
<dbReference type="Pfam" id="PF00877">
    <property type="entry name" value="NLPC_P60"/>
    <property type="match status" value="1"/>
</dbReference>
<dbReference type="Pfam" id="PF01471">
    <property type="entry name" value="PG_binding_1"/>
    <property type="match status" value="4"/>
</dbReference>
<dbReference type="InterPro" id="IPR002477">
    <property type="entry name" value="Peptidoglycan-bd-like"/>
</dbReference>
<dbReference type="InterPro" id="IPR036366">
    <property type="entry name" value="PGBDSf"/>
</dbReference>
<evidence type="ECO:0000256" key="1">
    <source>
        <dbReference type="ARBA" id="ARBA00007074"/>
    </source>
</evidence>
<keyword evidence="6" id="KW-0732">Signal</keyword>
<dbReference type="InterPro" id="IPR051202">
    <property type="entry name" value="Peptidase_C40"/>
</dbReference>
<gene>
    <name evidence="8" type="ORF">DCC39_15035</name>
</gene>
<feature type="domain" description="NlpC/P60" evidence="7">
    <location>
        <begin position="375"/>
        <end position="494"/>
    </location>
</feature>
<proteinExistence type="inferred from homology"/>
<dbReference type="Gene3D" id="1.10.101.10">
    <property type="entry name" value="PGBD-like superfamily/PGBD"/>
    <property type="match status" value="4"/>
</dbReference>
<dbReference type="InterPro" id="IPR000064">
    <property type="entry name" value="NLP_P60_dom"/>
</dbReference>
<reference evidence="8 9" key="1">
    <citation type="submission" date="2018-04" db="EMBL/GenBank/DDBJ databases">
        <title>Camelliibacillus theae gen. nov., sp. nov., isolated from Pu'er tea.</title>
        <authorList>
            <person name="Niu L."/>
        </authorList>
    </citation>
    <scope>NUCLEOTIDE SEQUENCE [LARGE SCALE GENOMIC DNA]</scope>
    <source>
        <strain evidence="8 9">T8</strain>
    </source>
</reference>
<dbReference type="PANTHER" id="PTHR47053">
    <property type="entry name" value="MUREIN DD-ENDOPEPTIDASE MEPH-RELATED"/>
    <property type="match status" value="1"/>
</dbReference>
<dbReference type="SUPFAM" id="SSF54001">
    <property type="entry name" value="Cysteine proteinases"/>
    <property type="match status" value="1"/>
</dbReference>
<feature type="region of interest" description="Disordered" evidence="5">
    <location>
        <begin position="179"/>
        <end position="202"/>
    </location>
</feature>
<comment type="similarity">
    <text evidence="1">Belongs to the peptidase C40 family.</text>
</comment>
<dbReference type="AlphaFoldDB" id="A0A2U1JT68"/>
<dbReference type="GO" id="GO:0008234">
    <property type="term" value="F:cysteine-type peptidase activity"/>
    <property type="evidence" value="ECO:0007669"/>
    <property type="project" value="UniProtKB-KW"/>
</dbReference>
<dbReference type="PANTHER" id="PTHR47053:SF1">
    <property type="entry name" value="MUREIN DD-ENDOPEPTIDASE MEPH-RELATED"/>
    <property type="match status" value="1"/>
</dbReference>
<name>A0A2U1JT68_9BACI</name>
<organism evidence="8 9">
    <name type="scientific">Pueribacillus theae</name>
    <dbReference type="NCBI Taxonomy" id="2171751"/>
    <lineage>
        <taxon>Bacteria</taxon>
        <taxon>Bacillati</taxon>
        <taxon>Bacillota</taxon>
        <taxon>Bacilli</taxon>
        <taxon>Bacillales</taxon>
        <taxon>Bacillaceae</taxon>
        <taxon>Pueribacillus</taxon>
    </lineage>
</organism>
<feature type="compositionally biased region" description="Low complexity" evidence="5">
    <location>
        <begin position="271"/>
        <end position="296"/>
    </location>
</feature>
<evidence type="ECO:0000256" key="3">
    <source>
        <dbReference type="ARBA" id="ARBA00022801"/>
    </source>
</evidence>
<comment type="caution">
    <text evidence="8">The sequence shown here is derived from an EMBL/GenBank/DDBJ whole genome shotgun (WGS) entry which is preliminary data.</text>
</comment>
<evidence type="ECO:0000256" key="2">
    <source>
        <dbReference type="ARBA" id="ARBA00022670"/>
    </source>
</evidence>
<dbReference type="EMBL" id="QCZG01000038">
    <property type="protein sequence ID" value="PWA08396.1"/>
    <property type="molecule type" value="Genomic_DNA"/>
</dbReference>
<dbReference type="OrthoDB" id="9813368at2"/>
<feature type="signal peptide" evidence="6">
    <location>
        <begin position="1"/>
        <end position="22"/>
    </location>
</feature>
<feature type="chain" id="PRO_5039300965" evidence="6">
    <location>
        <begin position="23"/>
        <end position="494"/>
    </location>
</feature>
<evidence type="ECO:0000313" key="8">
    <source>
        <dbReference type="EMBL" id="PWA08396.1"/>
    </source>
</evidence>
<protein>
    <submittedName>
        <fullName evidence="8">Endopeptidase SpoIID/LytB</fullName>
    </submittedName>
</protein>
<dbReference type="InterPro" id="IPR038765">
    <property type="entry name" value="Papain-like_cys_pep_sf"/>
</dbReference>
<evidence type="ECO:0000313" key="9">
    <source>
        <dbReference type="Proteomes" id="UP000245998"/>
    </source>
</evidence>
<evidence type="ECO:0000256" key="4">
    <source>
        <dbReference type="ARBA" id="ARBA00022807"/>
    </source>
</evidence>
<dbReference type="RefSeq" id="WP_116555720.1">
    <property type="nucleotide sequence ID" value="NZ_QCZG01000038.1"/>
</dbReference>
<feature type="region of interest" description="Disordered" evidence="5">
    <location>
        <begin position="102"/>
        <end position="121"/>
    </location>
</feature>
<dbReference type="Gene3D" id="3.90.1720.10">
    <property type="entry name" value="endopeptidase domain like (from Nostoc punctiforme)"/>
    <property type="match status" value="1"/>
</dbReference>
<sequence length="494" mass="51998">MANKWTSKLVISSAFAAGAIFAAPSIGEAALGDRTLKEGTSDNDVKELQDILKSKGYFTYETSTGYFGSITKEALVRFQADANLPRTGIADKATLQALMESNVKSSKEAPEENGSSNKLLRIGSVGPDVTNLQNKLQAAGYHTAAVDGIYGSQTAQSVRNFQKAKGLKVDGIVGPETLSALEGSNGPTAATPLASEQPSSTNSTILRINSKGQAVTNLQNGLKQLGYHASAVDGIYGPLTAQAVRSFQQANGLEVDGIAGPETLSALKNGKAASKPASKPEATPSEESSAPSPSSSVLKKESAGQAVAQLQSNLKRLGFFSANATGFYGDITAQAVTNFQRAHGLSVDGAAGPETLNKLNNVLNGKDTEAVKGSSFNVMNLVADASAYIGVPYVWGGTTPKGFDCSGFIQYVFKKQNVNLPRTVSQMWNAGKDVSKPQVGDIVFYETYNKGPSHAGIYIGNNKFIQAGTSTGVTITDMNNSYWKPRYLGVKRLH</sequence>
<dbReference type="InterPro" id="IPR036365">
    <property type="entry name" value="PGBD-like_sf"/>
</dbReference>
<keyword evidence="4" id="KW-0788">Thiol protease</keyword>
<feature type="region of interest" description="Disordered" evidence="5">
    <location>
        <begin position="269"/>
        <end position="300"/>
    </location>
</feature>
<evidence type="ECO:0000256" key="5">
    <source>
        <dbReference type="SAM" id="MobiDB-lite"/>
    </source>
</evidence>
<dbReference type="GO" id="GO:0006508">
    <property type="term" value="P:proteolysis"/>
    <property type="evidence" value="ECO:0007669"/>
    <property type="project" value="UniProtKB-KW"/>
</dbReference>
<keyword evidence="2" id="KW-0645">Protease</keyword>
<dbReference type="SUPFAM" id="SSF47090">
    <property type="entry name" value="PGBD-like"/>
    <property type="match status" value="4"/>
</dbReference>
<evidence type="ECO:0000259" key="7">
    <source>
        <dbReference type="PROSITE" id="PS51935"/>
    </source>
</evidence>
<accession>A0A2U1JT68</accession>
<evidence type="ECO:0000256" key="6">
    <source>
        <dbReference type="SAM" id="SignalP"/>
    </source>
</evidence>